<evidence type="ECO:0000313" key="4">
    <source>
        <dbReference type="Proteomes" id="UP000823889"/>
    </source>
</evidence>
<protein>
    <submittedName>
        <fullName evidence="3">TRAP transporter substrate-binding protein</fullName>
    </submittedName>
</protein>
<evidence type="ECO:0000256" key="1">
    <source>
        <dbReference type="ARBA" id="ARBA00022729"/>
    </source>
</evidence>
<dbReference type="PANTHER" id="PTHR33376:SF4">
    <property type="entry name" value="SIALIC ACID-BINDING PERIPLASMIC PROTEIN SIAP"/>
    <property type="match status" value="1"/>
</dbReference>
<dbReference type="PANTHER" id="PTHR33376">
    <property type="match status" value="1"/>
</dbReference>
<dbReference type="CDD" id="cd13602">
    <property type="entry name" value="PBP2_TRAP_BpDctp6_7"/>
    <property type="match status" value="1"/>
</dbReference>
<organism evidence="3 4">
    <name type="scientific">Candidatus Paenalcaligenes intestinipullorum</name>
    <dbReference type="NCBI Taxonomy" id="2838718"/>
    <lineage>
        <taxon>Bacteria</taxon>
        <taxon>Pseudomonadati</taxon>
        <taxon>Pseudomonadota</taxon>
        <taxon>Betaproteobacteria</taxon>
        <taxon>Burkholderiales</taxon>
        <taxon>Alcaligenaceae</taxon>
        <taxon>Paenalcaligenes</taxon>
    </lineage>
</organism>
<comment type="caution">
    <text evidence="3">The sequence shown here is derived from an EMBL/GenBank/DDBJ whole genome shotgun (WGS) entry which is preliminary data.</text>
</comment>
<evidence type="ECO:0000256" key="2">
    <source>
        <dbReference type="SAM" id="SignalP"/>
    </source>
</evidence>
<dbReference type="EMBL" id="DWUQ01000079">
    <property type="protein sequence ID" value="HJD44165.1"/>
    <property type="molecule type" value="Genomic_DNA"/>
</dbReference>
<evidence type="ECO:0000313" key="3">
    <source>
        <dbReference type="EMBL" id="HJD44165.1"/>
    </source>
</evidence>
<dbReference type="InterPro" id="IPR038404">
    <property type="entry name" value="TRAP_DctP_sf"/>
</dbReference>
<reference evidence="3" key="1">
    <citation type="journal article" date="2021" name="PeerJ">
        <title>Extensive microbial diversity within the chicken gut microbiome revealed by metagenomics and culture.</title>
        <authorList>
            <person name="Gilroy R."/>
            <person name="Ravi A."/>
            <person name="Getino M."/>
            <person name="Pursley I."/>
            <person name="Horton D.L."/>
            <person name="Alikhan N.F."/>
            <person name="Baker D."/>
            <person name="Gharbi K."/>
            <person name="Hall N."/>
            <person name="Watson M."/>
            <person name="Adriaenssens E.M."/>
            <person name="Foster-Nyarko E."/>
            <person name="Jarju S."/>
            <person name="Secka A."/>
            <person name="Antonio M."/>
            <person name="Oren A."/>
            <person name="Chaudhuri R.R."/>
            <person name="La Ragione R."/>
            <person name="Hildebrand F."/>
            <person name="Pallen M.J."/>
        </authorList>
    </citation>
    <scope>NUCLEOTIDE SEQUENCE</scope>
    <source>
        <strain evidence="3">9264</strain>
    </source>
</reference>
<dbReference type="InterPro" id="IPR018389">
    <property type="entry name" value="DctP_fam"/>
</dbReference>
<accession>A0A9D2RG12</accession>
<proteinExistence type="predicted"/>
<keyword evidence="1 2" id="KW-0732">Signal</keyword>
<dbReference type="GO" id="GO:0055085">
    <property type="term" value="P:transmembrane transport"/>
    <property type="evidence" value="ECO:0007669"/>
    <property type="project" value="InterPro"/>
</dbReference>
<dbReference type="AlphaFoldDB" id="A0A9D2RG12"/>
<sequence length="337" mass="37705">MQVIKKSFTTTALKAVFGVTALSCSLAVTNVSATTWMMASGYADDNYMTVNLREMIDDIAKASDGKFQISLHSNGTLVALDGIRRAVQTGQVQMGEIRLGTFGNEDPMYILDGIPFLANGYDRAWQLMTLQKDYFDKLADRQGMKVIAYQPWPAQGFYSRTPLETVEDFDGKTMRIYSKYTQQMGDMLGSRTVTLPFSEIPQAFATGMIDTLFTSPQIGIDIQAWDNTKHYVVVGALNTKNAIVVNKKAFQKLSEAEQNVLLEAGERASKRGWQLSEQAFKDQLKVLESNGMEVSEASPEIIARLEEIGETLTEQWRKEAKPEAVEVLDLYLQQQKQ</sequence>
<name>A0A9D2RG12_9BURK</name>
<dbReference type="Pfam" id="PF03480">
    <property type="entry name" value="DctP"/>
    <property type="match status" value="1"/>
</dbReference>
<reference evidence="3" key="2">
    <citation type="submission" date="2021-04" db="EMBL/GenBank/DDBJ databases">
        <authorList>
            <person name="Gilroy R."/>
        </authorList>
    </citation>
    <scope>NUCLEOTIDE SEQUENCE</scope>
    <source>
        <strain evidence="3">9264</strain>
    </source>
</reference>
<dbReference type="NCBIfam" id="NF037995">
    <property type="entry name" value="TRAP_S1"/>
    <property type="match status" value="1"/>
</dbReference>
<feature type="signal peptide" evidence="2">
    <location>
        <begin position="1"/>
        <end position="21"/>
    </location>
</feature>
<dbReference type="Gene3D" id="3.40.190.170">
    <property type="entry name" value="Bacterial extracellular solute-binding protein, family 7"/>
    <property type="match status" value="1"/>
</dbReference>
<dbReference type="Proteomes" id="UP000823889">
    <property type="component" value="Unassembled WGS sequence"/>
</dbReference>
<gene>
    <name evidence="3" type="ORF">H9906_03950</name>
</gene>
<feature type="chain" id="PRO_5039240149" evidence="2">
    <location>
        <begin position="22"/>
        <end position="337"/>
    </location>
</feature>